<gene>
    <name evidence="1" type="ORF">CcrPW_gp092c</name>
</gene>
<evidence type="ECO:0000313" key="1">
    <source>
        <dbReference type="EMBL" id="AXQ68631.1"/>
    </source>
</evidence>
<sequence>MRKIGEVGHRKFRQEGLKLALDFCHGLAQMSRFLAVRKAYACVDFPLNRAFTEA</sequence>
<proteinExistence type="predicted"/>
<keyword evidence="2" id="KW-1185">Reference proteome</keyword>
<accession>A0A385E9S2</accession>
<dbReference type="EMBL" id="MH588545">
    <property type="protein sequence ID" value="AXQ68631.1"/>
    <property type="molecule type" value="Genomic_DNA"/>
</dbReference>
<name>A0A385E9S2_9CAUD</name>
<reference evidence="1" key="2">
    <citation type="submission" date="2018-09" db="EMBL/GenBank/DDBJ databases">
        <title>Giant CbK-like Caulobacter bacteriophages have genetically divergent genomes.</title>
        <authorList>
            <person name="Wilson K."/>
            <person name="Ely B."/>
        </authorList>
    </citation>
    <scope>NUCLEOTIDE SEQUENCE [LARGE SCALE GENOMIC DNA]</scope>
</reference>
<protein>
    <submittedName>
        <fullName evidence="1">Uncharacterized protein</fullName>
    </submittedName>
</protein>
<reference evidence="1" key="1">
    <citation type="submission" date="2018-07" db="EMBL/GenBank/DDBJ databases">
        <authorList>
            <person name="Quirk P.G."/>
            <person name="Krulwich T.A."/>
        </authorList>
    </citation>
    <scope>NUCLEOTIDE SEQUENCE</scope>
</reference>
<organism evidence="1 2">
    <name type="scientific">Caulobacter phage CcrPW</name>
    <dbReference type="NCBI Taxonomy" id="2283271"/>
    <lineage>
        <taxon>Viruses</taxon>
        <taxon>Duplodnaviria</taxon>
        <taxon>Heunggongvirae</taxon>
        <taxon>Uroviricota</taxon>
        <taxon>Caudoviricetes</taxon>
        <taxon>Jeanschmidtviridae</taxon>
        <taxon>Colossusvirus</taxon>
        <taxon>Colossusvirus PW</taxon>
    </lineage>
</organism>
<evidence type="ECO:0000313" key="2">
    <source>
        <dbReference type="Proteomes" id="UP000259026"/>
    </source>
</evidence>
<dbReference type="Proteomes" id="UP000259026">
    <property type="component" value="Segment"/>
</dbReference>